<evidence type="ECO:0000313" key="10">
    <source>
        <dbReference type="Proteomes" id="UP001556709"/>
    </source>
</evidence>
<dbReference type="SMART" id="SM00827">
    <property type="entry name" value="PKS_AT"/>
    <property type="match status" value="1"/>
</dbReference>
<evidence type="ECO:0000313" key="9">
    <source>
        <dbReference type="EMBL" id="MEX0469270.1"/>
    </source>
</evidence>
<dbReference type="EMBL" id="JBAKFM010000002">
    <property type="protein sequence ID" value="MEX0469270.1"/>
    <property type="molecule type" value="Genomic_DNA"/>
</dbReference>
<comment type="catalytic activity">
    <reaction evidence="5 6">
        <text>holo-[ACP] + malonyl-CoA = malonyl-[ACP] + CoA</text>
        <dbReference type="Rhea" id="RHEA:41792"/>
        <dbReference type="Rhea" id="RHEA-COMP:9623"/>
        <dbReference type="Rhea" id="RHEA-COMP:9685"/>
        <dbReference type="ChEBI" id="CHEBI:57287"/>
        <dbReference type="ChEBI" id="CHEBI:57384"/>
        <dbReference type="ChEBI" id="CHEBI:64479"/>
        <dbReference type="ChEBI" id="CHEBI:78449"/>
        <dbReference type="EC" id="2.3.1.39"/>
    </reaction>
</comment>
<dbReference type="InterPro" id="IPR016036">
    <property type="entry name" value="Malonyl_transacylase_ACP-bd"/>
</dbReference>
<dbReference type="EC" id="2.3.1.39" evidence="1 6"/>
<dbReference type="SUPFAM" id="SSF52151">
    <property type="entry name" value="FabD/lysophospholipase-like"/>
    <property type="match status" value="1"/>
</dbReference>
<dbReference type="InterPro" id="IPR001227">
    <property type="entry name" value="Ac_transferase_dom_sf"/>
</dbReference>
<organism evidence="9 10">
    <name type="scientific">Spiribacter pallidus</name>
    <dbReference type="NCBI Taxonomy" id="1987936"/>
    <lineage>
        <taxon>Bacteria</taxon>
        <taxon>Pseudomonadati</taxon>
        <taxon>Pseudomonadota</taxon>
        <taxon>Gammaproteobacteria</taxon>
        <taxon>Chromatiales</taxon>
        <taxon>Ectothiorhodospiraceae</taxon>
        <taxon>Spiribacter</taxon>
    </lineage>
</organism>
<evidence type="ECO:0000256" key="1">
    <source>
        <dbReference type="ARBA" id="ARBA00013258"/>
    </source>
</evidence>
<comment type="similarity">
    <text evidence="6">Belongs to the fabD family.</text>
</comment>
<dbReference type="InterPro" id="IPR024925">
    <property type="entry name" value="Malonyl_CoA-ACP_transAc"/>
</dbReference>
<keyword evidence="4 6" id="KW-0012">Acyltransferase</keyword>
<protein>
    <recommendedName>
        <fullName evidence="2 6">Malonyl CoA-acyl carrier protein transacylase</fullName>
        <ecNumber evidence="1 6">2.3.1.39</ecNumber>
    </recommendedName>
</protein>
<sequence length="317" mass="33607">MMIQRPNLAFLFPGQGSQSIGMLAALADRHALVQKTFIEASAAMGTDLWQLIQAGPESQLNRTDYTQPAMLTAGVAVWRAWREGGGPMPGWMAGHSLGEYTALVAAGALDFAEAVALVRDRGRYMQEAVAEGEGAIAAVLGLDDSAVEAVCEQAAEGQCVEPVNYNAPNQVVIAGHQAAVERALVAAKEAGAKRAVPLPMSVPAHCSLMAPAADRLAERLAGVAINPPEIPIVHNVDVSRSADPATIRERLVAQVRSPVRWVGCVQRLQAEGISECIECGPGKVLAGLNRRIDRQLTTRPIDDPDSLAEGLNAMEER</sequence>
<dbReference type="NCBIfam" id="TIGR00128">
    <property type="entry name" value="fabD"/>
    <property type="match status" value="1"/>
</dbReference>
<gene>
    <name evidence="9" type="primary">fabD</name>
    <name evidence="9" type="ORF">V6X73_05985</name>
</gene>
<dbReference type="PANTHER" id="PTHR42681">
    <property type="entry name" value="MALONYL-COA-ACYL CARRIER PROTEIN TRANSACYLASE, MITOCHONDRIAL"/>
    <property type="match status" value="1"/>
</dbReference>
<evidence type="ECO:0000256" key="5">
    <source>
        <dbReference type="ARBA" id="ARBA00048462"/>
    </source>
</evidence>
<dbReference type="PANTHER" id="PTHR42681:SF1">
    <property type="entry name" value="MALONYL-COA-ACYL CARRIER PROTEIN TRANSACYLASE, MITOCHONDRIAL"/>
    <property type="match status" value="1"/>
</dbReference>
<dbReference type="Gene3D" id="3.30.70.250">
    <property type="entry name" value="Malonyl-CoA ACP transacylase, ACP-binding"/>
    <property type="match status" value="1"/>
</dbReference>
<dbReference type="SUPFAM" id="SSF55048">
    <property type="entry name" value="Probable ACP-binding domain of malonyl-CoA ACP transacylase"/>
    <property type="match status" value="1"/>
</dbReference>
<evidence type="ECO:0000256" key="7">
    <source>
        <dbReference type="SAM" id="MobiDB-lite"/>
    </source>
</evidence>
<evidence type="ECO:0000256" key="3">
    <source>
        <dbReference type="ARBA" id="ARBA00022679"/>
    </source>
</evidence>
<dbReference type="RefSeq" id="WP_367958480.1">
    <property type="nucleotide sequence ID" value="NZ_JBAKFK010000002.1"/>
</dbReference>
<accession>A0ABV3TDT0</accession>
<name>A0ABV3TDT0_9GAMM</name>
<feature type="domain" description="Malonyl-CoA:ACP transacylase (MAT)" evidence="8">
    <location>
        <begin position="11"/>
        <end position="311"/>
    </location>
</feature>
<dbReference type="Pfam" id="PF00698">
    <property type="entry name" value="Acyl_transf_1"/>
    <property type="match status" value="1"/>
</dbReference>
<dbReference type="InterPro" id="IPR016035">
    <property type="entry name" value="Acyl_Trfase/lysoPLipase"/>
</dbReference>
<evidence type="ECO:0000256" key="4">
    <source>
        <dbReference type="ARBA" id="ARBA00023315"/>
    </source>
</evidence>
<keyword evidence="3 6" id="KW-0808">Transferase</keyword>
<keyword evidence="10" id="KW-1185">Reference proteome</keyword>
<dbReference type="Gene3D" id="3.40.366.10">
    <property type="entry name" value="Malonyl-Coenzyme A Acyl Carrier Protein, domain 2"/>
    <property type="match status" value="1"/>
</dbReference>
<dbReference type="Proteomes" id="UP001556709">
    <property type="component" value="Unassembled WGS sequence"/>
</dbReference>
<dbReference type="InterPro" id="IPR004410">
    <property type="entry name" value="Malonyl_CoA-ACP_transAc_FabD"/>
</dbReference>
<evidence type="ECO:0000256" key="6">
    <source>
        <dbReference type="PIRNR" id="PIRNR000446"/>
    </source>
</evidence>
<comment type="caution">
    <text evidence="9">The sequence shown here is derived from an EMBL/GenBank/DDBJ whole genome shotgun (WGS) entry which is preliminary data.</text>
</comment>
<dbReference type="GO" id="GO:0004314">
    <property type="term" value="F:[acyl-carrier-protein] S-malonyltransferase activity"/>
    <property type="evidence" value="ECO:0007669"/>
    <property type="project" value="UniProtKB-EC"/>
</dbReference>
<reference evidence="9 10" key="1">
    <citation type="submission" date="2024-02" db="EMBL/GenBank/DDBJ databases">
        <title>New especies of Spiribacter isolated from saline water.</title>
        <authorList>
            <person name="Leon M.J."/>
            <person name="De La Haba R."/>
            <person name="Sanchez-Porro C."/>
            <person name="Ventosa A."/>
        </authorList>
    </citation>
    <scope>NUCLEOTIDE SEQUENCE [LARGE SCALE GENOMIC DNA]</scope>
    <source>
        <strain evidence="10">ag22IC6-390</strain>
    </source>
</reference>
<proteinExistence type="inferred from homology"/>
<dbReference type="PIRSF" id="PIRSF000446">
    <property type="entry name" value="Mct"/>
    <property type="match status" value="1"/>
</dbReference>
<evidence type="ECO:0000259" key="8">
    <source>
        <dbReference type="SMART" id="SM00827"/>
    </source>
</evidence>
<evidence type="ECO:0000256" key="2">
    <source>
        <dbReference type="ARBA" id="ARBA00018953"/>
    </source>
</evidence>
<dbReference type="InterPro" id="IPR014043">
    <property type="entry name" value="Acyl_transferase_dom"/>
</dbReference>
<feature type="region of interest" description="Disordered" evidence="7">
    <location>
        <begin position="297"/>
        <end position="317"/>
    </location>
</feature>
<dbReference type="InterPro" id="IPR050858">
    <property type="entry name" value="Mal-CoA-ACP_Trans/PKS_FabD"/>
</dbReference>